<dbReference type="GO" id="GO:0004497">
    <property type="term" value="F:monooxygenase activity"/>
    <property type="evidence" value="ECO:0007669"/>
    <property type="project" value="UniProtKB-KW"/>
</dbReference>
<keyword evidence="1" id="KW-0560">Oxidoreductase</keyword>
<name>A0A4R6V0X5_9ACTN</name>
<dbReference type="Proteomes" id="UP000295281">
    <property type="component" value="Unassembled WGS sequence"/>
</dbReference>
<dbReference type="InterPro" id="IPR036661">
    <property type="entry name" value="Luciferase-like_sf"/>
</dbReference>
<dbReference type="GO" id="GO:0016705">
    <property type="term" value="F:oxidoreductase activity, acting on paired donors, with incorporation or reduction of molecular oxygen"/>
    <property type="evidence" value="ECO:0007669"/>
    <property type="project" value="InterPro"/>
</dbReference>
<feature type="compositionally biased region" description="Low complexity" evidence="2">
    <location>
        <begin position="48"/>
        <end position="60"/>
    </location>
</feature>
<dbReference type="PANTHER" id="PTHR43244:SF1">
    <property type="entry name" value="5,10-METHYLENETETRAHYDROMETHANOPTERIN REDUCTASE"/>
    <property type="match status" value="1"/>
</dbReference>
<dbReference type="EMBL" id="SNYN01000004">
    <property type="protein sequence ID" value="TDQ53452.1"/>
    <property type="molecule type" value="Genomic_DNA"/>
</dbReference>
<evidence type="ECO:0000256" key="2">
    <source>
        <dbReference type="SAM" id="MobiDB-lite"/>
    </source>
</evidence>
<dbReference type="AlphaFoldDB" id="A0A4R6V0X5"/>
<organism evidence="4 5">
    <name type="scientific">Actinorugispora endophytica</name>
    <dbReference type="NCBI Taxonomy" id="1605990"/>
    <lineage>
        <taxon>Bacteria</taxon>
        <taxon>Bacillati</taxon>
        <taxon>Actinomycetota</taxon>
        <taxon>Actinomycetes</taxon>
        <taxon>Streptosporangiales</taxon>
        <taxon>Nocardiopsidaceae</taxon>
        <taxon>Actinorugispora</taxon>
    </lineage>
</organism>
<accession>A0A4R6V0X5</accession>
<reference evidence="4 5" key="1">
    <citation type="submission" date="2019-03" db="EMBL/GenBank/DDBJ databases">
        <title>Genomic Encyclopedia of Type Strains, Phase IV (KMG-IV): sequencing the most valuable type-strain genomes for metagenomic binning, comparative biology and taxonomic classification.</title>
        <authorList>
            <person name="Goeker M."/>
        </authorList>
    </citation>
    <scope>NUCLEOTIDE SEQUENCE [LARGE SCALE GENOMIC DNA]</scope>
    <source>
        <strain evidence="4 5">DSM 46770</strain>
    </source>
</reference>
<evidence type="ECO:0000256" key="1">
    <source>
        <dbReference type="ARBA" id="ARBA00023002"/>
    </source>
</evidence>
<gene>
    <name evidence="4" type="ORF">EV190_104242</name>
</gene>
<dbReference type="OrthoDB" id="675245at2"/>
<keyword evidence="5" id="KW-1185">Reference proteome</keyword>
<dbReference type="InterPro" id="IPR050564">
    <property type="entry name" value="F420-G6PD/mer"/>
</dbReference>
<dbReference type="Pfam" id="PF00296">
    <property type="entry name" value="Bac_luciferase"/>
    <property type="match status" value="1"/>
</dbReference>
<proteinExistence type="predicted"/>
<dbReference type="InterPro" id="IPR011251">
    <property type="entry name" value="Luciferase-like_dom"/>
</dbReference>
<dbReference type="SUPFAM" id="SSF51679">
    <property type="entry name" value="Bacterial luciferase-like"/>
    <property type="match status" value="1"/>
</dbReference>
<evidence type="ECO:0000259" key="3">
    <source>
        <dbReference type="Pfam" id="PF00296"/>
    </source>
</evidence>
<sequence>MEAAAPAAHLDAVRRLLAGEEVTVQGRYARLDGVRLEFPPERAPPVPAGVRGPRSRGVSGRHADGTLPAEPVTPAYLAAARASIARGQDADSVVLSAPGDAAERLDRAAVLNGPPGG</sequence>
<feature type="region of interest" description="Disordered" evidence="2">
    <location>
        <begin position="38"/>
        <end position="70"/>
    </location>
</feature>
<protein>
    <submittedName>
        <fullName evidence="4">Luciferase-like monooxygenase</fullName>
    </submittedName>
</protein>
<evidence type="ECO:0000313" key="4">
    <source>
        <dbReference type="EMBL" id="TDQ53452.1"/>
    </source>
</evidence>
<dbReference type="PANTHER" id="PTHR43244">
    <property type="match status" value="1"/>
</dbReference>
<evidence type="ECO:0000313" key="5">
    <source>
        <dbReference type="Proteomes" id="UP000295281"/>
    </source>
</evidence>
<keyword evidence="4" id="KW-0503">Monooxygenase</keyword>
<comment type="caution">
    <text evidence="4">The sequence shown here is derived from an EMBL/GenBank/DDBJ whole genome shotgun (WGS) entry which is preliminary data.</text>
</comment>
<feature type="domain" description="Luciferase-like" evidence="3">
    <location>
        <begin position="10"/>
        <end position="90"/>
    </location>
</feature>
<dbReference type="Gene3D" id="3.20.20.30">
    <property type="entry name" value="Luciferase-like domain"/>
    <property type="match status" value="1"/>
</dbReference>